<evidence type="ECO:0000313" key="3">
    <source>
        <dbReference type="EMBL" id="WOL09800.1"/>
    </source>
</evidence>
<dbReference type="PANTHER" id="PTHR35107">
    <property type="entry name" value="EXPRESSED PROTEIN"/>
    <property type="match status" value="1"/>
</dbReference>
<dbReference type="PANTHER" id="PTHR35107:SF2">
    <property type="entry name" value="EXPRESSED PROTEIN"/>
    <property type="match status" value="1"/>
</dbReference>
<evidence type="ECO:0000256" key="2">
    <source>
        <dbReference type="SAM" id="SignalP"/>
    </source>
</evidence>
<reference evidence="3 4" key="1">
    <citation type="submission" date="2023-10" db="EMBL/GenBank/DDBJ databases">
        <title>Chromosome-scale genome assembly provides insights into flower coloration mechanisms of Canna indica.</title>
        <authorList>
            <person name="Li C."/>
        </authorList>
    </citation>
    <scope>NUCLEOTIDE SEQUENCE [LARGE SCALE GENOMIC DNA]</scope>
    <source>
        <tissue evidence="3">Flower</tissue>
    </source>
</reference>
<gene>
    <name evidence="3" type="ORF">Cni_G18553</name>
</gene>
<organism evidence="3 4">
    <name type="scientific">Canna indica</name>
    <name type="common">Indian-shot</name>
    <dbReference type="NCBI Taxonomy" id="4628"/>
    <lineage>
        <taxon>Eukaryota</taxon>
        <taxon>Viridiplantae</taxon>
        <taxon>Streptophyta</taxon>
        <taxon>Embryophyta</taxon>
        <taxon>Tracheophyta</taxon>
        <taxon>Spermatophyta</taxon>
        <taxon>Magnoliopsida</taxon>
        <taxon>Liliopsida</taxon>
        <taxon>Zingiberales</taxon>
        <taxon>Cannaceae</taxon>
        <taxon>Canna</taxon>
    </lineage>
</organism>
<feature type="transmembrane region" description="Helical" evidence="1">
    <location>
        <begin position="116"/>
        <end position="140"/>
    </location>
</feature>
<keyword evidence="1" id="KW-1133">Transmembrane helix</keyword>
<evidence type="ECO:0000256" key="1">
    <source>
        <dbReference type="SAM" id="Phobius"/>
    </source>
</evidence>
<protein>
    <submittedName>
        <fullName evidence="3">Uncharacterized protein</fullName>
    </submittedName>
</protein>
<evidence type="ECO:0000313" key="4">
    <source>
        <dbReference type="Proteomes" id="UP001327560"/>
    </source>
</evidence>
<keyword evidence="4" id="KW-1185">Reference proteome</keyword>
<name>A0AAQ3KKX6_9LILI</name>
<dbReference type="Proteomes" id="UP001327560">
    <property type="component" value="Chromosome 6"/>
</dbReference>
<keyword evidence="1" id="KW-0812">Transmembrane</keyword>
<keyword evidence="1" id="KW-0472">Membrane</keyword>
<sequence>MACSGVAAALLLAVLSALAVSSVARPGIPFHPCNTVFITYTISTADVSSDAALLGGHRLSESVSIYRFVTPIRTFHAYPRPAMIQRSGFPLPRLEVAPAKPAVAGFSSLRDRAKDILVVVIGLLFGVGCGALTAATMYLAWSLVAHRHEICGSDAYSDEEDDVKEGPKKAGYVKIPAADPVSVKEGYEGN</sequence>
<feature type="chain" id="PRO_5042877012" evidence="2">
    <location>
        <begin position="25"/>
        <end position="190"/>
    </location>
</feature>
<proteinExistence type="predicted"/>
<dbReference type="EMBL" id="CP136895">
    <property type="protein sequence ID" value="WOL09800.1"/>
    <property type="molecule type" value="Genomic_DNA"/>
</dbReference>
<accession>A0AAQ3KKX6</accession>
<keyword evidence="2" id="KW-0732">Signal</keyword>
<feature type="signal peptide" evidence="2">
    <location>
        <begin position="1"/>
        <end position="24"/>
    </location>
</feature>
<dbReference type="AlphaFoldDB" id="A0AAQ3KKX6"/>